<gene>
    <name evidence="2" type="ORF">K444DRAFT_589513</name>
</gene>
<dbReference type="InParanoid" id="A0A2J6TA16"/>
<name>A0A2J6TA16_9HELO</name>
<dbReference type="OrthoDB" id="5596991at2759"/>
<dbReference type="RefSeq" id="XP_024736759.1">
    <property type="nucleotide sequence ID" value="XM_024878110.1"/>
</dbReference>
<dbReference type="PANTHER" id="PTHR43111">
    <property type="entry name" value="ALDEHYDE DEHYDROGENASE B-RELATED"/>
    <property type="match status" value="1"/>
</dbReference>
<evidence type="ECO:0000256" key="1">
    <source>
        <dbReference type="SAM" id="Phobius"/>
    </source>
</evidence>
<keyword evidence="1" id="KW-1133">Transmembrane helix</keyword>
<dbReference type="InterPro" id="IPR016161">
    <property type="entry name" value="Ald_DH/histidinol_DH"/>
</dbReference>
<proteinExistence type="predicted"/>
<dbReference type="PANTHER" id="PTHR43111:SF1">
    <property type="entry name" value="ALDEHYDE DEHYDROGENASE B-RELATED"/>
    <property type="match status" value="1"/>
</dbReference>
<protein>
    <submittedName>
        <fullName evidence="2">ALDH-like protein</fullName>
    </submittedName>
</protein>
<dbReference type="Gene3D" id="3.40.309.10">
    <property type="entry name" value="Aldehyde Dehydrogenase, Chain A, domain 2"/>
    <property type="match status" value="1"/>
</dbReference>
<evidence type="ECO:0000313" key="3">
    <source>
        <dbReference type="Proteomes" id="UP000235371"/>
    </source>
</evidence>
<dbReference type="EMBL" id="KZ613803">
    <property type="protein sequence ID" value="PMD59855.1"/>
    <property type="molecule type" value="Genomic_DNA"/>
</dbReference>
<dbReference type="SUPFAM" id="SSF53720">
    <property type="entry name" value="ALDH-like"/>
    <property type="match status" value="1"/>
</dbReference>
<feature type="transmembrane region" description="Helical" evidence="1">
    <location>
        <begin position="454"/>
        <end position="477"/>
    </location>
</feature>
<accession>A0A2J6TA16</accession>
<reference evidence="2 3" key="1">
    <citation type="submission" date="2016-04" db="EMBL/GenBank/DDBJ databases">
        <title>A degradative enzymes factory behind the ericoid mycorrhizal symbiosis.</title>
        <authorList>
            <consortium name="DOE Joint Genome Institute"/>
            <person name="Martino E."/>
            <person name="Morin E."/>
            <person name="Grelet G."/>
            <person name="Kuo A."/>
            <person name="Kohler A."/>
            <person name="Daghino S."/>
            <person name="Barry K."/>
            <person name="Choi C."/>
            <person name="Cichocki N."/>
            <person name="Clum A."/>
            <person name="Copeland A."/>
            <person name="Hainaut M."/>
            <person name="Haridas S."/>
            <person name="Labutti K."/>
            <person name="Lindquist E."/>
            <person name="Lipzen A."/>
            <person name="Khouja H.-R."/>
            <person name="Murat C."/>
            <person name="Ohm R."/>
            <person name="Olson A."/>
            <person name="Spatafora J."/>
            <person name="Veneault-Fourrey C."/>
            <person name="Henrissat B."/>
            <person name="Grigoriev I."/>
            <person name="Martin F."/>
            <person name="Perotto S."/>
        </authorList>
    </citation>
    <scope>NUCLEOTIDE SEQUENCE [LARGE SCALE GENOMIC DNA]</scope>
    <source>
        <strain evidence="2 3">E</strain>
    </source>
</reference>
<dbReference type="InterPro" id="IPR016163">
    <property type="entry name" value="Ald_DH_C"/>
</dbReference>
<dbReference type="Gene3D" id="3.40.605.10">
    <property type="entry name" value="Aldehyde Dehydrogenase, Chain A, domain 1"/>
    <property type="match status" value="1"/>
</dbReference>
<organism evidence="2 3">
    <name type="scientific">Hyaloscypha bicolor E</name>
    <dbReference type="NCBI Taxonomy" id="1095630"/>
    <lineage>
        <taxon>Eukaryota</taxon>
        <taxon>Fungi</taxon>
        <taxon>Dikarya</taxon>
        <taxon>Ascomycota</taxon>
        <taxon>Pezizomycotina</taxon>
        <taxon>Leotiomycetes</taxon>
        <taxon>Helotiales</taxon>
        <taxon>Hyaloscyphaceae</taxon>
        <taxon>Hyaloscypha</taxon>
        <taxon>Hyaloscypha bicolor</taxon>
    </lineage>
</organism>
<dbReference type="GeneID" id="36586187"/>
<keyword evidence="1" id="KW-0812">Transmembrane</keyword>
<evidence type="ECO:0000313" key="2">
    <source>
        <dbReference type="EMBL" id="PMD59855.1"/>
    </source>
</evidence>
<dbReference type="AlphaFoldDB" id="A0A2J6TA16"/>
<dbReference type="Proteomes" id="UP000235371">
    <property type="component" value="Unassembled WGS sequence"/>
</dbReference>
<dbReference type="GO" id="GO:0016620">
    <property type="term" value="F:oxidoreductase activity, acting on the aldehyde or oxo group of donors, NAD or NADP as acceptor"/>
    <property type="evidence" value="ECO:0007669"/>
    <property type="project" value="InterPro"/>
</dbReference>
<dbReference type="STRING" id="1095630.A0A2J6TA16"/>
<keyword evidence="1" id="KW-0472">Membrane</keyword>
<keyword evidence="3" id="KW-1185">Reference proteome</keyword>
<sequence length="486" mass="52492">MTTSIGRLQASNIDGRTRTPRYIQNQLQALHSSLLKNASEIRQAITSSSNYTPAEVSIEFCLAVSVVKDQYASINFDQMLEEEYRIANGKDAANRRVAAGIVYIVPSNHTLFYSVIAPLSVAVAAGNCVVIELSPTLSKLNSLLYKLLSQTLDSDTFTILDSAPEDTSFRDSCTQLLPTPSNTATANILVSPSTSRAIAVVDRSSHLESAASALVTARFSFSNHSPYAPDSVLVNEFVIDEFSNLVVQHAARMFSKNVSTSKAGEKPRKFLSEEELREDGTTIVVSGDGGAILRVKNRQSKLLQRKFSEPILILHSISSLDNAIDFSNKGSTPLLVSYLFANPASAKYLAQFINSYLSLVNHIPAELLVGPPAPLPHPSSPSHLTRFNKEMFTVPRPSYTSPPSSSSTAITKLLASSTTTSSKEQLELDKAAMAELKPTGQKPGHHIGFFEQGILTGLVLVFVPAAVGTLVAVGWGVRGLVRGVRR</sequence>
<dbReference type="InterPro" id="IPR016162">
    <property type="entry name" value="Ald_DH_N"/>
</dbReference>